<feature type="compositionally biased region" description="Polar residues" evidence="15">
    <location>
        <begin position="306"/>
        <end position="331"/>
    </location>
</feature>
<dbReference type="AlphaFoldDB" id="A0A6J5TTI2"/>
<dbReference type="InterPro" id="IPR034750">
    <property type="entry name" value="CULT"/>
</dbReference>
<dbReference type="Gene3D" id="2.170.150.20">
    <property type="entry name" value="Peptide methionine sulfoxide reductase"/>
    <property type="match status" value="1"/>
</dbReference>
<proteinExistence type="inferred from homology"/>
<evidence type="ECO:0000256" key="3">
    <source>
        <dbReference type="ARBA" id="ARBA00004906"/>
    </source>
</evidence>
<dbReference type="GO" id="GO:0005634">
    <property type="term" value="C:nucleus"/>
    <property type="evidence" value="ECO:0007669"/>
    <property type="project" value="UniProtKB-SubCell"/>
</dbReference>
<reference evidence="18 19" key="1">
    <citation type="submission" date="2020-05" db="EMBL/GenBank/DDBJ databases">
        <authorList>
            <person name="Campoy J."/>
            <person name="Schneeberger K."/>
            <person name="Spophaly S."/>
        </authorList>
    </citation>
    <scope>NUCLEOTIDE SEQUENCE [LARGE SCALE GENOMIC DNA]</scope>
    <source>
        <strain evidence="18">PruArmRojPasFocal</strain>
    </source>
</reference>
<evidence type="ECO:0000259" key="16">
    <source>
        <dbReference type="PROSITE" id="PS51787"/>
    </source>
</evidence>
<accession>A0A6J5TTI2</accession>
<dbReference type="GO" id="GO:0031464">
    <property type="term" value="C:Cul4A-RING E3 ubiquitin ligase complex"/>
    <property type="evidence" value="ECO:0007669"/>
    <property type="project" value="TreeGrafter"/>
</dbReference>
<dbReference type="GO" id="GO:0016567">
    <property type="term" value="P:protein ubiquitination"/>
    <property type="evidence" value="ECO:0007669"/>
    <property type="project" value="UniProtKB-UniPathway"/>
</dbReference>
<evidence type="ECO:0000259" key="17">
    <source>
        <dbReference type="PROSITE" id="PS51788"/>
    </source>
</evidence>
<dbReference type="PANTHER" id="PTHR14255">
    <property type="entry name" value="CEREBLON"/>
    <property type="match status" value="1"/>
</dbReference>
<feature type="region of interest" description="Disordered" evidence="15">
    <location>
        <begin position="230"/>
        <end position="256"/>
    </location>
</feature>
<evidence type="ECO:0000256" key="1">
    <source>
        <dbReference type="ARBA" id="ARBA00004123"/>
    </source>
</evidence>
<dbReference type="SUPFAM" id="SSF88697">
    <property type="entry name" value="PUA domain-like"/>
    <property type="match status" value="1"/>
</dbReference>
<evidence type="ECO:0000256" key="5">
    <source>
        <dbReference type="ARBA" id="ARBA00009142"/>
    </source>
</evidence>
<evidence type="ECO:0000256" key="14">
    <source>
        <dbReference type="ARBA" id="ARBA00046796"/>
    </source>
</evidence>
<dbReference type="UniPathway" id="UPA00143"/>
<comment type="pathway">
    <text evidence="3">Protein modification; protein ubiquitination.</text>
</comment>
<comment type="similarity">
    <text evidence="4">Belongs to the CRBN family.</text>
</comment>
<evidence type="ECO:0000256" key="15">
    <source>
        <dbReference type="SAM" id="MobiDB-lite"/>
    </source>
</evidence>
<dbReference type="FunFam" id="2.170.150.20:FF:000005">
    <property type="entry name" value="Blast:Protein cereblon homolog"/>
    <property type="match status" value="1"/>
</dbReference>
<comment type="subunit">
    <text evidence="14">Likely a component of a DCX (DDB1-CUL4-X-box) protein ligase complex. May interact with pic/DDB1.</text>
</comment>
<name>A0A6J5TTI2_PRUAR</name>
<dbReference type="InterPro" id="IPR004910">
    <property type="entry name" value="Yippee/Mis18/Cereblon"/>
</dbReference>
<feature type="compositionally biased region" description="Basic and acidic residues" evidence="15">
    <location>
        <begin position="33"/>
        <end position="44"/>
    </location>
</feature>
<dbReference type="EMBL" id="CAEKDK010000001">
    <property type="protein sequence ID" value="CAB4266457.1"/>
    <property type="molecule type" value="Genomic_DNA"/>
</dbReference>
<gene>
    <name evidence="18" type="ORF">CURHAP_LOCUS8775</name>
</gene>
<comment type="function">
    <text evidence="13">Substrate recognition component of a DCX (DDB1-CUL4-X-box) E3 protein ligase complex that mediates the ubiquitination and subsequent proteasomal degradation of target proteins. Has an essential role in mediating growth by negatively regulating insulin signaling. It also has a role in maintaining presynaptic function in the neuromuscular junction synapses of third-instar larvae.</text>
</comment>
<feature type="compositionally biased region" description="Acidic residues" evidence="15">
    <location>
        <begin position="238"/>
        <end position="252"/>
    </location>
</feature>
<evidence type="ECO:0000256" key="11">
    <source>
        <dbReference type="ARBA" id="ARBA00023242"/>
    </source>
</evidence>
<feature type="region of interest" description="Disordered" evidence="15">
    <location>
        <begin position="271"/>
        <end position="333"/>
    </location>
</feature>
<dbReference type="PROSITE" id="PS51787">
    <property type="entry name" value="LON_N"/>
    <property type="match status" value="1"/>
</dbReference>
<evidence type="ECO:0000256" key="9">
    <source>
        <dbReference type="ARBA" id="ARBA00022786"/>
    </source>
</evidence>
<dbReference type="InterPro" id="IPR015947">
    <property type="entry name" value="PUA-like_sf"/>
</dbReference>
<keyword evidence="10" id="KW-0862">Zinc</keyword>
<evidence type="ECO:0000256" key="6">
    <source>
        <dbReference type="ARBA" id="ARBA00014394"/>
    </source>
</evidence>
<dbReference type="Pfam" id="PF03226">
    <property type="entry name" value="Yippee-Mis18"/>
    <property type="match status" value="1"/>
</dbReference>
<evidence type="ECO:0000256" key="10">
    <source>
        <dbReference type="ARBA" id="ARBA00022833"/>
    </source>
</evidence>
<dbReference type="Pfam" id="PF02190">
    <property type="entry name" value="LON_substr_bdg"/>
    <property type="match status" value="1"/>
</dbReference>
<dbReference type="FunFam" id="1.20.58.1480:FF:000007">
    <property type="entry name" value="Lon protease homolog"/>
    <property type="match status" value="1"/>
</dbReference>
<evidence type="ECO:0000313" key="19">
    <source>
        <dbReference type="Proteomes" id="UP000507222"/>
    </source>
</evidence>
<dbReference type="SMART" id="SM00464">
    <property type="entry name" value="LON"/>
    <property type="match status" value="1"/>
</dbReference>
<protein>
    <recommendedName>
        <fullName evidence="6">Protein cereblon</fullName>
    </recommendedName>
    <alternativeName>
        <fullName evidence="12">Protein ohgata</fullName>
    </alternativeName>
</protein>
<dbReference type="GO" id="GO:0005737">
    <property type="term" value="C:cytoplasm"/>
    <property type="evidence" value="ECO:0007669"/>
    <property type="project" value="UniProtKB-SubCell"/>
</dbReference>
<feature type="domain" description="CULT" evidence="17">
    <location>
        <begin position="434"/>
        <end position="541"/>
    </location>
</feature>
<feature type="region of interest" description="Disordered" evidence="15">
    <location>
        <begin position="28"/>
        <end position="47"/>
    </location>
</feature>
<evidence type="ECO:0000256" key="7">
    <source>
        <dbReference type="ARBA" id="ARBA00022490"/>
    </source>
</evidence>
<dbReference type="GO" id="GO:0046872">
    <property type="term" value="F:metal ion binding"/>
    <property type="evidence" value="ECO:0007669"/>
    <property type="project" value="UniProtKB-KW"/>
</dbReference>
<dbReference type="CDD" id="cd15777">
    <property type="entry name" value="CRBN_C_like"/>
    <property type="match status" value="1"/>
</dbReference>
<keyword evidence="8" id="KW-0479">Metal-binding</keyword>
<dbReference type="InterPro" id="IPR046336">
    <property type="entry name" value="Lon_prtase_N_sf"/>
</dbReference>
<comment type="similarity">
    <text evidence="5">Belongs to the 4-toluene sulfonate uptake permease (TSUP) (TC 2.A.102) family.</text>
</comment>
<dbReference type="Gene3D" id="1.20.58.1480">
    <property type="match status" value="1"/>
</dbReference>
<evidence type="ECO:0000256" key="13">
    <source>
        <dbReference type="ARBA" id="ARBA00046075"/>
    </source>
</evidence>
<dbReference type="InterPro" id="IPR003111">
    <property type="entry name" value="Lon_prtase_N"/>
</dbReference>
<dbReference type="Proteomes" id="UP000507222">
    <property type="component" value="Unassembled WGS sequence"/>
</dbReference>
<evidence type="ECO:0000256" key="12">
    <source>
        <dbReference type="ARBA" id="ARBA00030079"/>
    </source>
</evidence>
<dbReference type="Gene3D" id="2.30.130.40">
    <property type="entry name" value="LON domain-like"/>
    <property type="match status" value="1"/>
</dbReference>
<evidence type="ECO:0000256" key="2">
    <source>
        <dbReference type="ARBA" id="ARBA00004496"/>
    </source>
</evidence>
<keyword evidence="7" id="KW-0963">Cytoplasm</keyword>
<evidence type="ECO:0000256" key="4">
    <source>
        <dbReference type="ARBA" id="ARBA00005293"/>
    </source>
</evidence>
<dbReference type="PANTHER" id="PTHR14255:SF4">
    <property type="entry name" value="PROTEIN CEREBLON"/>
    <property type="match status" value="1"/>
</dbReference>
<evidence type="ECO:0000313" key="18">
    <source>
        <dbReference type="EMBL" id="CAB4266457.1"/>
    </source>
</evidence>
<evidence type="ECO:0000256" key="8">
    <source>
        <dbReference type="ARBA" id="ARBA00022723"/>
    </source>
</evidence>
<keyword evidence="11" id="KW-0539">Nucleus</keyword>
<organism evidence="18 19">
    <name type="scientific">Prunus armeniaca</name>
    <name type="common">Apricot</name>
    <name type="synonym">Armeniaca vulgaris</name>
    <dbReference type="NCBI Taxonomy" id="36596"/>
    <lineage>
        <taxon>Eukaryota</taxon>
        <taxon>Viridiplantae</taxon>
        <taxon>Streptophyta</taxon>
        <taxon>Embryophyta</taxon>
        <taxon>Tracheophyta</taxon>
        <taxon>Spermatophyta</taxon>
        <taxon>Magnoliopsida</taxon>
        <taxon>eudicotyledons</taxon>
        <taxon>Gunneridae</taxon>
        <taxon>Pentapetalae</taxon>
        <taxon>rosids</taxon>
        <taxon>fabids</taxon>
        <taxon>Rosales</taxon>
        <taxon>Rosaceae</taxon>
        <taxon>Amygdaloideae</taxon>
        <taxon>Amygdaleae</taxon>
        <taxon>Prunus</taxon>
    </lineage>
</organism>
<keyword evidence="9" id="KW-0833">Ubl conjugation pathway</keyword>
<comment type="subcellular location">
    <subcellularLocation>
        <location evidence="2">Cytoplasm</location>
    </subcellularLocation>
    <subcellularLocation>
        <location evidence="1">Nucleus</location>
    </subcellularLocation>
</comment>
<dbReference type="FunFam" id="2.30.130.40:FF:000009">
    <property type="entry name" value="ATP-dependent protease La domain-containing protein"/>
    <property type="match status" value="1"/>
</dbReference>
<sequence length="542" mass="61398">MEDDRILARERQQMEEIRELDLEELQVEEVDDLHDSSGDERDLNGRGSSDEYTFNNCLASLHTYLGEVEDTHHRVAFLDGGAILNLPIFYLEGVVLFPEATLPLRVIQPNFVVAVERALTQVDAPYTIGVIRVYRDPDNGRIRFSNIGTTAEIRQYRRLEDGSLNVVTRGQQRFHLRRRWIDVEGAPCGEVQIIQEDIPLRAPRDAFGAVAPFSKPGGHHFARILPSHNSHAKSNESMDVDNDSEANSDESFESALSLTEREIHQAVVDSYYGSDTMDESTTTTSSDDEKSQSQLQGSQSKDSDSTYSLHSCPENNNVDLGSSSKSDVQSCKQKEPDRCWRNTGLKQFRRAPRAFWPYWVYRMYDSYCLAERAADMWKQIVGAPSMDSLVKKPDLLSFYIASKIPVSESTRQELLEIDGISYRLRREIELLQSVDLIQCKTCQTVIAKRSDMLVMSSEGPLGAYVNPNGYVHEIMTLYKANGLALIGRAASEYSWFPGYAWTITNCATCETHMGWLFTATNRNLKPRLFWGVRSSQVSDDLH</sequence>
<feature type="domain" description="Lon N-terminal" evidence="16">
    <location>
        <begin position="86"/>
        <end position="435"/>
    </location>
</feature>
<dbReference type="PROSITE" id="PS51788">
    <property type="entry name" value="CULT"/>
    <property type="match status" value="1"/>
</dbReference>